<gene>
    <name evidence="8" type="ORF">X975_23380</name>
</gene>
<keyword evidence="3" id="KW-0349">Heme</keyword>
<dbReference type="Gene3D" id="1.10.630.10">
    <property type="entry name" value="Cytochrome P450"/>
    <property type="match status" value="1"/>
</dbReference>
<name>A0A087TB99_STEMI</name>
<keyword evidence="9" id="KW-1185">Reference proteome</keyword>
<evidence type="ECO:0000256" key="3">
    <source>
        <dbReference type="ARBA" id="ARBA00022617"/>
    </source>
</evidence>
<dbReference type="InterPro" id="IPR036396">
    <property type="entry name" value="Cyt_P450_sf"/>
</dbReference>
<comment type="cofactor">
    <cofactor evidence="1">
        <name>heme</name>
        <dbReference type="ChEBI" id="CHEBI:30413"/>
    </cofactor>
</comment>
<dbReference type="EMBL" id="KK114422">
    <property type="protein sequence ID" value="KFM62388.1"/>
    <property type="molecule type" value="Genomic_DNA"/>
</dbReference>
<comment type="similarity">
    <text evidence="2">Belongs to the cytochrome P450 family.</text>
</comment>
<feature type="non-terminal residue" evidence="8">
    <location>
        <position position="425"/>
    </location>
</feature>
<dbReference type="CDD" id="cd11054">
    <property type="entry name" value="CYP24A1-like"/>
    <property type="match status" value="1"/>
</dbReference>
<proteinExistence type="inferred from homology"/>
<dbReference type="GO" id="GO:0020037">
    <property type="term" value="F:heme binding"/>
    <property type="evidence" value="ECO:0007669"/>
    <property type="project" value="InterPro"/>
</dbReference>
<evidence type="ECO:0000313" key="8">
    <source>
        <dbReference type="EMBL" id="KFM62388.1"/>
    </source>
</evidence>
<evidence type="ECO:0000256" key="4">
    <source>
        <dbReference type="ARBA" id="ARBA00022723"/>
    </source>
</evidence>
<dbReference type="OrthoDB" id="3945418at2759"/>
<keyword evidence="6" id="KW-0408">Iron</keyword>
<dbReference type="SUPFAM" id="SSF48264">
    <property type="entry name" value="Cytochrome P450"/>
    <property type="match status" value="1"/>
</dbReference>
<keyword evidence="4" id="KW-0479">Metal-binding</keyword>
<dbReference type="STRING" id="407821.A0A087TB99"/>
<dbReference type="InterPro" id="IPR001128">
    <property type="entry name" value="Cyt_P450"/>
</dbReference>
<accession>A0A087TB99</accession>
<evidence type="ECO:0000256" key="1">
    <source>
        <dbReference type="ARBA" id="ARBA00001971"/>
    </source>
</evidence>
<dbReference type="Pfam" id="PF00067">
    <property type="entry name" value="p450"/>
    <property type="match status" value="1"/>
</dbReference>
<keyword evidence="7 8" id="KW-0503">Monooxygenase</keyword>
<sequence>MALKKTVSCPFSRLVANSAMTRTSLSVESTVSRDKKADSTTLLSPDSAGTYLTLDDIPGPRPSIPFIGTAWQYFPGGRYNLSNLHEACVDKYLRYGPIVREEFQWRKPVVHLYRPKDFEDVFRMQGKMPMRPISEFVKHYRLSNPDKYDSPGLANSVGEEWLRLKTLLMPVLLNDEKLNYLHGSVNDICDDFTELLRAVRCRKTFVVNDLQDVVYRLALEAIYMMSLDCRLDCLKVDLRPDTPAFAMIYSVKLLFEAFQELYYGLPLWKFFKTSSYKKLDKAESIMYDAASRRIEEAIEKIRHEDREKRDREISVLQTLIECKDISDKEIKASVIDFISGGIFTVTNAFTFLLYHLSRNQDVQEKLYREISDFAKDSVITKETLDKLRYLKACVKESFRLTPTIPTITRILSEDIILSGYHIPAG</sequence>
<reference evidence="8 9" key="1">
    <citation type="submission" date="2013-11" db="EMBL/GenBank/DDBJ databases">
        <title>Genome sequencing of Stegodyphus mimosarum.</title>
        <authorList>
            <person name="Bechsgaard J."/>
        </authorList>
    </citation>
    <scope>NUCLEOTIDE SEQUENCE [LARGE SCALE GENOMIC DNA]</scope>
</reference>
<dbReference type="PANTHER" id="PTHR24279:SF120">
    <property type="entry name" value="CYTOCHROME P450"/>
    <property type="match status" value="1"/>
</dbReference>
<dbReference type="InterPro" id="IPR050479">
    <property type="entry name" value="CYP11_CYP27_families"/>
</dbReference>
<dbReference type="GO" id="GO:0005506">
    <property type="term" value="F:iron ion binding"/>
    <property type="evidence" value="ECO:0007669"/>
    <property type="project" value="InterPro"/>
</dbReference>
<dbReference type="OMA" id="KQFCPER"/>
<evidence type="ECO:0000256" key="6">
    <source>
        <dbReference type="ARBA" id="ARBA00023004"/>
    </source>
</evidence>
<dbReference type="PANTHER" id="PTHR24279">
    <property type="entry name" value="CYTOCHROME P450"/>
    <property type="match status" value="1"/>
</dbReference>
<evidence type="ECO:0000256" key="7">
    <source>
        <dbReference type="ARBA" id="ARBA00023033"/>
    </source>
</evidence>
<organism evidence="8 9">
    <name type="scientific">Stegodyphus mimosarum</name>
    <name type="common">African social velvet spider</name>
    <dbReference type="NCBI Taxonomy" id="407821"/>
    <lineage>
        <taxon>Eukaryota</taxon>
        <taxon>Metazoa</taxon>
        <taxon>Ecdysozoa</taxon>
        <taxon>Arthropoda</taxon>
        <taxon>Chelicerata</taxon>
        <taxon>Arachnida</taxon>
        <taxon>Araneae</taxon>
        <taxon>Araneomorphae</taxon>
        <taxon>Entelegynae</taxon>
        <taxon>Eresoidea</taxon>
        <taxon>Eresidae</taxon>
        <taxon>Stegodyphus</taxon>
    </lineage>
</organism>
<evidence type="ECO:0000256" key="5">
    <source>
        <dbReference type="ARBA" id="ARBA00023002"/>
    </source>
</evidence>
<keyword evidence="5" id="KW-0560">Oxidoreductase</keyword>
<dbReference type="AlphaFoldDB" id="A0A087TB99"/>
<dbReference type="Proteomes" id="UP000054359">
    <property type="component" value="Unassembled WGS sequence"/>
</dbReference>
<evidence type="ECO:0000256" key="2">
    <source>
        <dbReference type="ARBA" id="ARBA00010617"/>
    </source>
</evidence>
<protein>
    <submittedName>
        <fullName evidence="8">Ecdysone 20-monooxygenase</fullName>
    </submittedName>
</protein>
<evidence type="ECO:0000313" key="9">
    <source>
        <dbReference type="Proteomes" id="UP000054359"/>
    </source>
</evidence>
<dbReference type="GO" id="GO:0016705">
    <property type="term" value="F:oxidoreductase activity, acting on paired donors, with incorporation or reduction of molecular oxygen"/>
    <property type="evidence" value="ECO:0007669"/>
    <property type="project" value="InterPro"/>
</dbReference>
<dbReference type="GO" id="GO:0004497">
    <property type="term" value="F:monooxygenase activity"/>
    <property type="evidence" value="ECO:0007669"/>
    <property type="project" value="UniProtKB-KW"/>
</dbReference>